<organism evidence="3 4">
    <name type="scientific">Triticum turgidum subsp. durum</name>
    <name type="common">Durum wheat</name>
    <name type="synonym">Triticum durum</name>
    <dbReference type="NCBI Taxonomy" id="4567"/>
    <lineage>
        <taxon>Eukaryota</taxon>
        <taxon>Viridiplantae</taxon>
        <taxon>Streptophyta</taxon>
        <taxon>Embryophyta</taxon>
        <taxon>Tracheophyta</taxon>
        <taxon>Spermatophyta</taxon>
        <taxon>Magnoliopsida</taxon>
        <taxon>Liliopsida</taxon>
        <taxon>Poales</taxon>
        <taxon>Poaceae</taxon>
        <taxon>BOP clade</taxon>
        <taxon>Pooideae</taxon>
        <taxon>Triticodae</taxon>
        <taxon>Triticeae</taxon>
        <taxon>Triticinae</taxon>
        <taxon>Triticum</taxon>
    </lineage>
</organism>
<dbReference type="InterPro" id="IPR016024">
    <property type="entry name" value="ARM-type_fold"/>
</dbReference>
<feature type="transmembrane region" description="Helical" evidence="2">
    <location>
        <begin position="118"/>
        <end position="138"/>
    </location>
</feature>
<sequence length="809" mass="88999">MDLKLDDLDWEEVRSINCYALFMGYLSMAIRGMGYLVLTWSTVVLLGGFVSVLENKDFWCLTIITLVQTAGVFDVSLKEKMRYIGTSRYGLQSAIYAMLIWKNTNGDGKNANGDGPSVPRLVVVLIVWLVHLLVVAVILLPLSVLYLCGLLFTTGISVWRLIQRDYGRKAEDGYANLQPALNVLYSLALFQGSLFCYRLFSSFAREGLASEVAEKYKMNGRAHKSVKKYLRETMIGCEKDPSFVKGRNLVTYAVGMMKSESSKSFLSGARILDALLEHPLPLEEQHALIAELVGSASSTHVLEKLLQALDSRSPHDEKMRGVAANIVAHLAGKIRLKRFPRGIQCIGSLLEISQGQAEDGDECAPSADYDYKKLMEKGLVILDGLAADEHNCRVLGNAEGLLAKVVAPVSSDLLHLIDHDAWSIVVAASLQVMCRLVAAPGETGAKLRSQISSNKEAINSMEGILKCDECDEKLQVLTIKILTQLPMDVDVCPTAVNTESRGNFVKILPDIFTCDSKDSSIRKLAGEALVMLSLNQSNAAIILKANDNVVQDLTKILLDAEADSTHRINAAETLEHLYVHYKENDDHHKKKLKEAMEGMMRKVLPKILSFGSKNNTTPTEKGTEKDVGPLLGTGDVEAQDGDAPQDDGRDNNTSACPHNDDKHVGRKLHAALLSLATAIFDKLTSQNHDLAQLVNTISPGDYPTSFAIKLNVMVKANSDPTVSCLRIMKNTSRMVVLMMKHNGNYLKQHLVSFHDLIDSLSTACKKMACLEGSMIFYSSNRGAMKPGRTLASLVKEAEELLGQKERKRL</sequence>
<reference evidence="3 4" key="1">
    <citation type="submission" date="2017-09" db="EMBL/GenBank/DDBJ databases">
        <authorList>
            <consortium name="International Durum Wheat Genome Sequencing Consortium (IDWGSC)"/>
            <person name="Milanesi L."/>
        </authorList>
    </citation>
    <scope>NUCLEOTIDE SEQUENCE [LARGE SCALE GENOMIC DNA]</scope>
    <source>
        <strain evidence="4">cv. Svevo</strain>
    </source>
</reference>
<proteinExistence type="predicted"/>
<feature type="compositionally biased region" description="Polar residues" evidence="1">
    <location>
        <begin position="611"/>
        <end position="620"/>
    </location>
</feature>
<evidence type="ECO:0000256" key="1">
    <source>
        <dbReference type="SAM" id="MobiDB-lite"/>
    </source>
</evidence>
<keyword evidence="2" id="KW-0812">Transmembrane</keyword>
<keyword evidence="4" id="KW-1185">Reference proteome</keyword>
<accession>A0A9R0WGL9</accession>
<evidence type="ECO:0000313" key="4">
    <source>
        <dbReference type="Proteomes" id="UP000324705"/>
    </source>
</evidence>
<feature type="transmembrane region" description="Helical" evidence="2">
    <location>
        <begin position="183"/>
        <end position="200"/>
    </location>
</feature>
<protein>
    <submittedName>
        <fullName evidence="3">Uncharacterized protein</fullName>
    </submittedName>
</protein>
<dbReference type="InterPro" id="IPR011989">
    <property type="entry name" value="ARM-like"/>
</dbReference>
<dbReference type="Gene3D" id="1.25.10.10">
    <property type="entry name" value="Leucine-rich Repeat Variant"/>
    <property type="match status" value="1"/>
</dbReference>
<feature type="transmembrane region" description="Helical" evidence="2">
    <location>
        <begin position="58"/>
        <end position="77"/>
    </location>
</feature>
<dbReference type="PANTHER" id="PTHR33115:SF22">
    <property type="entry name" value="OS12G0449900 PROTEIN"/>
    <property type="match status" value="1"/>
</dbReference>
<keyword evidence="2" id="KW-0472">Membrane</keyword>
<dbReference type="AlphaFoldDB" id="A0A9R0WGL9"/>
<evidence type="ECO:0000256" key="2">
    <source>
        <dbReference type="SAM" id="Phobius"/>
    </source>
</evidence>
<dbReference type="PANTHER" id="PTHR33115">
    <property type="entry name" value="ARM REPEAT SUPERFAMILY PROTEIN"/>
    <property type="match status" value="1"/>
</dbReference>
<evidence type="ECO:0000313" key="3">
    <source>
        <dbReference type="EMBL" id="VAI10987.1"/>
    </source>
</evidence>
<name>A0A9R0WGL9_TRITD</name>
<feature type="region of interest" description="Disordered" evidence="1">
    <location>
        <begin position="610"/>
        <end position="662"/>
    </location>
</feature>
<dbReference type="EMBL" id="LT934118">
    <property type="protein sequence ID" value="VAI10987.1"/>
    <property type="molecule type" value="Genomic_DNA"/>
</dbReference>
<dbReference type="OMA" id="HYKELMV"/>
<dbReference type="Proteomes" id="UP000324705">
    <property type="component" value="Chromosome 4B"/>
</dbReference>
<dbReference type="SUPFAM" id="SSF48371">
    <property type="entry name" value="ARM repeat"/>
    <property type="match status" value="1"/>
</dbReference>
<keyword evidence="2" id="KW-1133">Transmembrane helix</keyword>
<dbReference type="Gramene" id="TRITD4Bv1G197490.1">
    <property type="protein sequence ID" value="TRITD4Bv1G197490.1"/>
    <property type="gene ID" value="TRITD4Bv1G197490"/>
</dbReference>
<gene>
    <name evidence="3" type="ORF">TRITD_4Bv1G197490</name>
</gene>